<accession>A0A2W5Q0I2</accession>
<sequence length="196" mass="21540">MDPTDFATQPVQARWAPCDRACYHTLLWPVADPGARAAPAGPAGALCLPLLPQPPHRLLALCGERGLRQLVHVHMHRLRHTPLFARAGRCFGCLEQRVSDFVVEACGGPPAYSQRHARLVQAGAGLPLLLDGEGREIWLVQLWHAFGDAGFTPGLCADFWGWAEPLSVHLMAPSSRHAGLTRYPYDTVRSWFAPAR</sequence>
<name>A0A2W5Q0I2_VARPD</name>
<proteinExistence type="predicted"/>
<reference evidence="1 2" key="1">
    <citation type="submission" date="2017-08" db="EMBL/GenBank/DDBJ databases">
        <title>Infants hospitalized years apart are colonized by the same room-sourced microbial strains.</title>
        <authorList>
            <person name="Brooks B."/>
            <person name="Olm M.R."/>
            <person name="Firek B.A."/>
            <person name="Baker R."/>
            <person name="Thomas B.C."/>
            <person name="Morowitz M.J."/>
            <person name="Banfield J.F."/>
        </authorList>
    </citation>
    <scope>NUCLEOTIDE SEQUENCE [LARGE SCALE GENOMIC DNA]</scope>
    <source>
        <strain evidence="1">S2_005_003_R2_41</strain>
    </source>
</reference>
<dbReference type="SUPFAM" id="SSF46458">
    <property type="entry name" value="Globin-like"/>
    <property type="match status" value="1"/>
</dbReference>
<organism evidence="1 2">
    <name type="scientific">Variovorax paradoxus</name>
    <dbReference type="NCBI Taxonomy" id="34073"/>
    <lineage>
        <taxon>Bacteria</taxon>
        <taxon>Pseudomonadati</taxon>
        <taxon>Pseudomonadota</taxon>
        <taxon>Betaproteobacteria</taxon>
        <taxon>Burkholderiales</taxon>
        <taxon>Comamonadaceae</taxon>
        <taxon>Variovorax</taxon>
    </lineage>
</organism>
<evidence type="ECO:0000313" key="2">
    <source>
        <dbReference type="Proteomes" id="UP000249135"/>
    </source>
</evidence>
<comment type="caution">
    <text evidence="1">The sequence shown here is derived from an EMBL/GenBank/DDBJ whole genome shotgun (WGS) entry which is preliminary data.</text>
</comment>
<dbReference type="EMBL" id="QFPP01000264">
    <property type="protein sequence ID" value="PZQ70668.1"/>
    <property type="molecule type" value="Genomic_DNA"/>
</dbReference>
<dbReference type="GO" id="GO:0019825">
    <property type="term" value="F:oxygen binding"/>
    <property type="evidence" value="ECO:0007669"/>
    <property type="project" value="InterPro"/>
</dbReference>
<dbReference type="AlphaFoldDB" id="A0A2W5Q0I2"/>
<dbReference type="Gene3D" id="1.10.490.10">
    <property type="entry name" value="Globins"/>
    <property type="match status" value="1"/>
</dbReference>
<dbReference type="GO" id="GO:0020037">
    <property type="term" value="F:heme binding"/>
    <property type="evidence" value="ECO:0007669"/>
    <property type="project" value="InterPro"/>
</dbReference>
<dbReference type="Proteomes" id="UP000249135">
    <property type="component" value="Unassembled WGS sequence"/>
</dbReference>
<gene>
    <name evidence="1" type="ORF">DI563_18260</name>
</gene>
<dbReference type="InterPro" id="IPR009050">
    <property type="entry name" value="Globin-like_sf"/>
</dbReference>
<protein>
    <submittedName>
        <fullName evidence="1">Oxygen-binding protein</fullName>
    </submittedName>
</protein>
<evidence type="ECO:0000313" key="1">
    <source>
        <dbReference type="EMBL" id="PZQ70668.1"/>
    </source>
</evidence>
<dbReference type="InterPro" id="IPR012292">
    <property type="entry name" value="Globin/Proto"/>
</dbReference>